<dbReference type="AlphaFoldDB" id="A0A9D2Q3M9"/>
<dbReference type="InterPro" id="IPR009835">
    <property type="entry name" value="SrtB"/>
</dbReference>
<dbReference type="EMBL" id="DWWA01000027">
    <property type="protein sequence ID" value="HJC72247.1"/>
    <property type="molecule type" value="Genomic_DNA"/>
</dbReference>
<gene>
    <name evidence="3" type="ORF">H9698_05580</name>
</gene>
<evidence type="ECO:0000256" key="2">
    <source>
        <dbReference type="PIRSR" id="PIRSR605754-1"/>
    </source>
</evidence>
<sequence>MICFIGAAVLAWLSFSLYRPLLDARQVYQALQSEYGSSISEASKWQQMLANYPNAVGWLKASDLGIDYPVMQASDNDYYLNHLPDGTQNPVGSVFMDAQNSNDLTDPLTILYGHHVGDGEMFSPLIQYREQDFLQQHPVMYYITAEQVWEIQIFAAHEAGAQADYLWNYSGLQKEEREEWFQELSARADTWLDILTSDDKLMVLVTCASLRTQAPRCIVYGVVKEMTQ</sequence>
<evidence type="ECO:0000256" key="1">
    <source>
        <dbReference type="ARBA" id="ARBA00022801"/>
    </source>
</evidence>
<proteinExistence type="predicted"/>
<name>A0A9D2Q3M9_9FIRM</name>
<protein>
    <submittedName>
        <fullName evidence="3">Class B sortase</fullName>
    </submittedName>
</protein>
<accession>A0A9D2Q3M9</accession>
<evidence type="ECO:0000313" key="4">
    <source>
        <dbReference type="Proteomes" id="UP000823918"/>
    </source>
</evidence>
<dbReference type="Pfam" id="PF04203">
    <property type="entry name" value="Sortase"/>
    <property type="match status" value="1"/>
</dbReference>
<feature type="active site" description="Proton donor/acceptor" evidence="2">
    <location>
        <position position="114"/>
    </location>
</feature>
<reference evidence="3" key="2">
    <citation type="submission" date="2021-04" db="EMBL/GenBank/DDBJ databases">
        <authorList>
            <person name="Gilroy R."/>
        </authorList>
    </citation>
    <scope>NUCLEOTIDE SEQUENCE</scope>
    <source>
        <strain evidence="3">5933</strain>
    </source>
</reference>
<dbReference type="SUPFAM" id="SSF63817">
    <property type="entry name" value="Sortase"/>
    <property type="match status" value="1"/>
</dbReference>
<keyword evidence="1" id="KW-0378">Hydrolase</keyword>
<dbReference type="CDD" id="cd05826">
    <property type="entry name" value="Sortase_B"/>
    <property type="match status" value="1"/>
</dbReference>
<dbReference type="Proteomes" id="UP000823918">
    <property type="component" value="Unassembled WGS sequence"/>
</dbReference>
<feature type="active site" description="Acyl-thioester intermediate" evidence="2">
    <location>
        <position position="207"/>
    </location>
</feature>
<comment type="caution">
    <text evidence="3">The sequence shown here is derived from an EMBL/GenBank/DDBJ whole genome shotgun (WGS) entry which is preliminary data.</text>
</comment>
<dbReference type="Gene3D" id="2.40.260.10">
    <property type="entry name" value="Sortase"/>
    <property type="match status" value="1"/>
</dbReference>
<organism evidence="3 4">
    <name type="scientific">Candidatus Ruthenibacterium merdavium</name>
    <dbReference type="NCBI Taxonomy" id="2838752"/>
    <lineage>
        <taxon>Bacteria</taxon>
        <taxon>Bacillati</taxon>
        <taxon>Bacillota</taxon>
        <taxon>Clostridia</taxon>
        <taxon>Eubacteriales</taxon>
        <taxon>Oscillospiraceae</taxon>
        <taxon>Ruthenibacterium</taxon>
    </lineage>
</organism>
<reference evidence="3" key="1">
    <citation type="journal article" date="2021" name="PeerJ">
        <title>Extensive microbial diversity within the chicken gut microbiome revealed by metagenomics and culture.</title>
        <authorList>
            <person name="Gilroy R."/>
            <person name="Ravi A."/>
            <person name="Getino M."/>
            <person name="Pursley I."/>
            <person name="Horton D.L."/>
            <person name="Alikhan N.F."/>
            <person name="Baker D."/>
            <person name="Gharbi K."/>
            <person name="Hall N."/>
            <person name="Watson M."/>
            <person name="Adriaenssens E.M."/>
            <person name="Foster-Nyarko E."/>
            <person name="Jarju S."/>
            <person name="Secka A."/>
            <person name="Antonio M."/>
            <person name="Oren A."/>
            <person name="Chaudhuri R.R."/>
            <person name="La Ragione R."/>
            <person name="Hildebrand F."/>
            <person name="Pallen M.J."/>
        </authorList>
    </citation>
    <scope>NUCLEOTIDE SEQUENCE</scope>
    <source>
        <strain evidence="3">5933</strain>
    </source>
</reference>
<evidence type="ECO:0000313" key="3">
    <source>
        <dbReference type="EMBL" id="HJC72247.1"/>
    </source>
</evidence>
<dbReference type="InterPro" id="IPR023365">
    <property type="entry name" value="Sortase_dom-sf"/>
</dbReference>
<dbReference type="InterPro" id="IPR005754">
    <property type="entry name" value="Sortase"/>
</dbReference>
<dbReference type="GO" id="GO:0016787">
    <property type="term" value="F:hydrolase activity"/>
    <property type="evidence" value="ECO:0007669"/>
    <property type="project" value="UniProtKB-KW"/>
</dbReference>